<dbReference type="PROSITE" id="PS51186">
    <property type="entry name" value="GNAT"/>
    <property type="match status" value="1"/>
</dbReference>
<dbReference type="EMBL" id="BJUW01000005">
    <property type="protein sequence ID" value="GEK86319.1"/>
    <property type="molecule type" value="Genomic_DNA"/>
</dbReference>
<evidence type="ECO:0000259" key="1">
    <source>
        <dbReference type="PROSITE" id="PS51186"/>
    </source>
</evidence>
<keyword evidence="2" id="KW-0808">Transferase</keyword>
<dbReference type="GO" id="GO:0016747">
    <property type="term" value="F:acyltransferase activity, transferring groups other than amino-acyl groups"/>
    <property type="evidence" value="ECO:0007669"/>
    <property type="project" value="InterPro"/>
</dbReference>
<dbReference type="RefSeq" id="WP_147038937.1">
    <property type="nucleotide sequence ID" value="NZ_BJUW01000005.1"/>
</dbReference>
<organism evidence="2 3">
    <name type="scientific">Microbacterium aerolatum</name>
    <dbReference type="NCBI Taxonomy" id="153731"/>
    <lineage>
        <taxon>Bacteria</taxon>
        <taxon>Bacillati</taxon>
        <taxon>Actinomycetota</taxon>
        <taxon>Actinomycetes</taxon>
        <taxon>Micrococcales</taxon>
        <taxon>Microbacteriaceae</taxon>
        <taxon>Microbacterium</taxon>
    </lineage>
</organism>
<gene>
    <name evidence="2" type="ORF">MAE01_14950</name>
</gene>
<evidence type="ECO:0000313" key="2">
    <source>
        <dbReference type="EMBL" id="GEK86319.1"/>
    </source>
</evidence>
<dbReference type="CDD" id="cd04301">
    <property type="entry name" value="NAT_SF"/>
    <property type="match status" value="1"/>
</dbReference>
<dbReference type="Gene3D" id="3.40.630.30">
    <property type="match status" value="1"/>
</dbReference>
<reference evidence="2 3" key="1">
    <citation type="submission" date="2019-07" db="EMBL/GenBank/DDBJ databases">
        <title>Whole genome shotgun sequence of Microbacterium aerolatum NBRC 103071.</title>
        <authorList>
            <person name="Hosoyama A."/>
            <person name="Uohara A."/>
            <person name="Ohji S."/>
            <person name="Ichikawa N."/>
        </authorList>
    </citation>
    <scope>NUCLEOTIDE SEQUENCE [LARGE SCALE GENOMIC DNA]</scope>
    <source>
        <strain evidence="2 3">NBRC 103071</strain>
    </source>
</reference>
<keyword evidence="3" id="KW-1185">Reference proteome</keyword>
<dbReference type="Pfam" id="PF00583">
    <property type="entry name" value="Acetyltransf_1"/>
    <property type="match status" value="1"/>
</dbReference>
<name>A0A511ADX2_9MICO</name>
<dbReference type="OrthoDB" id="4119890at2"/>
<sequence>MLQLTRIDPFDGSSVDLWWDIYAAAERADRGAHTAVWTRDESRHELQQRTEAIERRAYLALLGGEVVASARLALPLRDNLRTANLGVHVAPERRRRGTGSAVLSTVEAAARDAGRSILKSSASWPYAAGDDGAGIPGREFARRHGYTLALGDVQNRLQLPIDAELLDALEAEAASRSASYRLRSWIGSVPTDVVHGWAQLDAAVETEAPVGDLDIEPSTVDVHEIRTNEALLARQNRRSYGTVALDAEGRVVAYTQLVVSGDDGNAYQWGTLVLSEARGHRLGMAVKIANLRMLQEHASDVRAVYTYNAGVNEHMLAINRRLGFVPSERMGEFQKHV</sequence>
<dbReference type="InterPro" id="IPR000182">
    <property type="entry name" value="GNAT_dom"/>
</dbReference>
<accession>A0A511ADX2</accession>
<dbReference type="AlphaFoldDB" id="A0A511ADX2"/>
<feature type="domain" description="N-acetyltransferase" evidence="1">
    <location>
        <begin position="5"/>
        <end position="162"/>
    </location>
</feature>
<comment type="caution">
    <text evidence="2">The sequence shown here is derived from an EMBL/GenBank/DDBJ whole genome shotgun (WGS) entry which is preliminary data.</text>
</comment>
<dbReference type="Proteomes" id="UP000321225">
    <property type="component" value="Unassembled WGS sequence"/>
</dbReference>
<dbReference type="InterPro" id="IPR016181">
    <property type="entry name" value="Acyl_CoA_acyltransferase"/>
</dbReference>
<protein>
    <submittedName>
        <fullName evidence="2">GNAT family N-acetyltransferase</fullName>
    </submittedName>
</protein>
<evidence type="ECO:0000313" key="3">
    <source>
        <dbReference type="Proteomes" id="UP000321225"/>
    </source>
</evidence>
<dbReference type="SUPFAM" id="SSF55729">
    <property type="entry name" value="Acyl-CoA N-acyltransferases (Nat)"/>
    <property type="match status" value="2"/>
</dbReference>
<proteinExistence type="predicted"/>